<dbReference type="InterPro" id="IPR017926">
    <property type="entry name" value="GATASE"/>
</dbReference>
<name>X0VID9_9ZZZZ</name>
<sequence length="88" mass="9400">YRQQFAAHGMRLAGTSVDGSLVEVIEIPSHPWFIAVQYHPEFQSKPTAAHPLFAGLVAAAVARHESRTDRAKGAPAATGSSQPMESDS</sequence>
<evidence type="ECO:0000256" key="9">
    <source>
        <dbReference type="ARBA" id="ARBA00047781"/>
    </source>
</evidence>
<evidence type="ECO:0000256" key="10">
    <source>
        <dbReference type="SAM" id="MobiDB-lite"/>
    </source>
</evidence>
<evidence type="ECO:0000256" key="8">
    <source>
        <dbReference type="ARBA" id="ARBA00022975"/>
    </source>
</evidence>
<dbReference type="InterPro" id="IPR004468">
    <property type="entry name" value="CTP_synthase"/>
</dbReference>
<dbReference type="SUPFAM" id="SSF52317">
    <property type="entry name" value="Class I glutamine amidotransferase-like"/>
    <property type="match status" value="1"/>
</dbReference>
<dbReference type="GO" id="GO:0044210">
    <property type="term" value="P:'de novo' CTP biosynthetic process"/>
    <property type="evidence" value="ECO:0007669"/>
    <property type="project" value="UniProtKB-UniPathway"/>
</dbReference>
<dbReference type="InterPro" id="IPR029062">
    <property type="entry name" value="Class_I_gatase-like"/>
</dbReference>
<evidence type="ECO:0000256" key="5">
    <source>
        <dbReference type="ARBA" id="ARBA00022741"/>
    </source>
</evidence>
<dbReference type="PANTHER" id="PTHR11550:SF0">
    <property type="entry name" value="CTP SYNTHASE-RELATED"/>
    <property type="match status" value="1"/>
</dbReference>
<evidence type="ECO:0000313" key="12">
    <source>
        <dbReference type="EMBL" id="GAG12268.1"/>
    </source>
</evidence>
<keyword evidence="8" id="KW-0665">Pyrimidine biosynthesis</keyword>
<dbReference type="GO" id="GO:0005829">
    <property type="term" value="C:cytosol"/>
    <property type="evidence" value="ECO:0007669"/>
    <property type="project" value="TreeGrafter"/>
</dbReference>
<evidence type="ECO:0000256" key="7">
    <source>
        <dbReference type="ARBA" id="ARBA00022962"/>
    </source>
</evidence>
<evidence type="ECO:0000259" key="11">
    <source>
        <dbReference type="Pfam" id="PF00117"/>
    </source>
</evidence>
<reference evidence="12" key="1">
    <citation type="journal article" date="2014" name="Front. Microbiol.">
        <title>High frequency of phylogenetically diverse reductive dehalogenase-homologous genes in deep subseafloor sedimentary metagenomes.</title>
        <authorList>
            <person name="Kawai M."/>
            <person name="Futagami T."/>
            <person name="Toyoda A."/>
            <person name="Takaki Y."/>
            <person name="Nishi S."/>
            <person name="Hori S."/>
            <person name="Arai W."/>
            <person name="Tsubouchi T."/>
            <person name="Morono Y."/>
            <person name="Uchiyama I."/>
            <person name="Ito T."/>
            <person name="Fujiyama A."/>
            <person name="Inagaki F."/>
            <person name="Takami H."/>
        </authorList>
    </citation>
    <scope>NUCLEOTIDE SEQUENCE</scope>
    <source>
        <strain evidence="12">Expedition CK06-06</strain>
    </source>
</reference>
<feature type="region of interest" description="Disordered" evidence="10">
    <location>
        <begin position="64"/>
        <end position="88"/>
    </location>
</feature>
<feature type="compositionally biased region" description="Polar residues" evidence="10">
    <location>
        <begin position="78"/>
        <end position="88"/>
    </location>
</feature>
<comment type="similarity">
    <text evidence="2">Belongs to the CTP synthase family.</text>
</comment>
<evidence type="ECO:0000256" key="1">
    <source>
        <dbReference type="ARBA" id="ARBA00005171"/>
    </source>
</evidence>
<dbReference type="UniPathway" id="UPA00159">
    <property type="reaction ID" value="UER00277"/>
</dbReference>
<keyword evidence="7" id="KW-0315">Glutamine amidotransferase</keyword>
<organism evidence="12">
    <name type="scientific">marine sediment metagenome</name>
    <dbReference type="NCBI Taxonomy" id="412755"/>
    <lineage>
        <taxon>unclassified sequences</taxon>
        <taxon>metagenomes</taxon>
        <taxon>ecological metagenomes</taxon>
    </lineage>
</organism>
<proteinExistence type="inferred from homology"/>
<dbReference type="PANTHER" id="PTHR11550">
    <property type="entry name" value="CTP SYNTHASE"/>
    <property type="match status" value="1"/>
</dbReference>
<gene>
    <name evidence="12" type="ORF">S01H1_35532</name>
</gene>
<dbReference type="GO" id="GO:0003883">
    <property type="term" value="F:CTP synthase activity"/>
    <property type="evidence" value="ECO:0007669"/>
    <property type="project" value="UniProtKB-EC"/>
</dbReference>
<dbReference type="Gene3D" id="3.40.50.880">
    <property type="match status" value="1"/>
</dbReference>
<keyword evidence="4" id="KW-0436">Ligase</keyword>
<comment type="caution">
    <text evidence="12">The sequence shown here is derived from an EMBL/GenBank/DDBJ whole genome shotgun (WGS) entry which is preliminary data.</text>
</comment>
<dbReference type="GO" id="GO:0042802">
    <property type="term" value="F:identical protein binding"/>
    <property type="evidence" value="ECO:0007669"/>
    <property type="project" value="TreeGrafter"/>
</dbReference>
<dbReference type="EC" id="6.3.4.2" evidence="3"/>
<keyword evidence="6" id="KW-0067">ATP-binding</keyword>
<comment type="pathway">
    <text evidence="1">Pyrimidine metabolism; CTP biosynthesis via de novo pathway; CTP from UDP: step 2/2.</text>
</comment>
<evidence type="ECO:0000256" key="3">
    <source>
        <dbReference type="ARBA" id="ARBA00012291"/>
    </source>
</evidence>
<feature type="domain" description="Glutamine amidotransferase" evidence="11">
    <location>
        <begin position="5"/>
        <end position="57"/>
    </location>
</feature>
<dbReference type="PROSITE" id="PS51273">
    <property type="entry name" value="GATASE_TYPE_1"/>
    <property type="match status" value="1"/>
</dbReference>
<dbReference type="Pfam" id="PF00117">
    <property type="entry name" value="GATase"/>
    <property type="match status" value="1"/>
</dbReference>
<comment type="catalytic activity">
    <reaction evidence="9">
        <text>UTP + L-glutamine + ATP + H2O = CTP + L-glutamate + ADP + phosphate + 2 H(+)</text>
        <dbReference type="Rhea" id="RHEA:26426"/>
        <dbReference type="ChEBI" id="CHEBI:15377"/>
        <dbReference type="ChEBI" id="CHEBI:15378"/>
        <dbReference type="ChEBI" id="CHEBI:29985"/>
        <dbReference type="ChEBI" id="CHEBI:30616"/>
        <dbReference type="ChEBI" id="CHEBI:37563"/>
        <dbReference type="ChEBI" id="CHEBI:43474"/>
        <dbReference type="ChEBI" id="CHEBI:46398"/>
        <dbReference type="ChEBI" id="CHEBI:58359"/>
        <dbReference type="ChEBI" id="CHEBI:456216"/>
        <dbReference type="EC" id="6.3.4.2"/>
    </reaction>
</comment>
<evidence type="ECO:0000256" key="2">
    <source>
        <dbReference type="ARBA" id="ARBA00007533"/>
    </source>
</evidence>
<dbReference type="GO" id="GO:0019856">
    <property type="term" value="P:pyrimidine nucleobase biosynthetic process"/>
    <property type="evidence" value="ECO:0007669"/>
    <property type="project" value="TreeGrafter"/>
</dbReference>
<dbReference type="EMBL" id="BARS01022206">
    <property type="protein sequence ID" value="GAG12268.1"/>
    <property type="molecule type" value="Genomic_DNA"/>
</dbReference>
<evidence type="ECO:0000256" key="4">
    <source>
        <dbReference type="ARBA" id="ARBA00022598"/>
    </source>
</evidence>
<evidence type="ECO:0000256" key="6">
    <source>
        <dbReference type="ARBA" id="ARBA00022840"/>
    </source>
</evidence>
<dbReference type="GO" id="GO:0005524">
    <property type="term" value="F:ATP binding"/>
    <property type="evidence" value="ECO:0007669"/>
    <property type="project" value="UniProtKB-KW"/>
</dbReference>
<dbReference type="AlphaFoldDB" id="X0VID9"/>
<feature type="non-terminal residue" evidence="12">
    <location>
        <position position="1"/>
    </location>
</feature>
<keyword evidence="5" id="KW-0547">Nucleotide-binding</keyword>
<accession>X0VID9</accession>
<protein>
    <recommendedName>
        <fullName evidence="3">CTP synthase (glutamine hydrolyzing)</fullName>
        <ecNumber evidence="3">6.3.4.2</ecNumber>
    </recommendedName>
</protein>